<keyword evidence="3" id="KW-1185">Reference proteome</keyword>
<dbReference type="Gene3D" id="3.40.50.300">
    <property type="entry name" value="P-loop containing nucleotide triphosphate hydrolases"/>
    <property type="match status" value="1"/>
</dbReference>
<dbReference type="SUPFAM" id="SSF52540">
    <property type="entry name" value="P-loop containing nucleoside triphosphate hydrolases"/>
    <property type="match status" value="1"/>
</dbReference>
<dbReference type="Proteomes" id="UP000237752">
    <property type="component" value="Unassembled WGS sequence"/>
</dbReference>
<reference evidence="2 3" key="1">
    <citation type="submission" date="2018-03" db="EMBL/GenBank/DDBJ databases">
        <title>Genomic Encyclopedia of Archaeal and Bacterial Type Strains, Phase II (KMG-II): from individual species to whole genera.</title>
        <authorList>
            <person name="Goeker M."/>
        </authorList>
    </citation>
    <scope>NUCLEOTIDE SEQUENCE [LARGE SCALE GENOMIC DNA]</scope>
    <source>
        <strain evidence="2 3">DSM 100065</strain>
    </source>
</reference>
<dbReference type="PANTHER" id="PTHR13696:SF99">
    <property type="entry name" value="COBYRINIC ACID AC-DIAMIDE SYNTHASE"/>
    <property type="match status" value="1"/>
</dbReference>
<sequence length="301" mass="31170">MIDYGALDRTVVIGNGKGGVGKTAIAANVAGLAARSGYPVLLIDLDPQGNIRDELGIRGSEVDDDGAGLAQTLMSGQPLTVTAPQARQNLDVIIGGRALSDVAAVISGRIAAGRHDGNTLAGPLAAYLSGTGYDLVVIDSPPGEAALQQAALEAARWLVIPTQSDTASLQGMGEIAEQMVRAGETNPALELLGVALFNESVAATALRRDVTADITTMLGDIAPMFSTIIRTSVAGKKARRDGQLVHEYSEKLTGEAPWKALREGRKPANPGTAPALAADYLALTNEILTQIADREKEAVNA</sequence>
<name>A0A2T0ZTQ2_9ACTN</name>
<evidence type="ECO:0000313" key="2">
    <source>
        <dbReference type="EMBL" id="PRZ39664.1"/>
    </source>
</evidence>
<comment type="caution">
    <text evidence="2">The sequence shown here is derived from an EMBL/GenBank/DDBJ whole genome shotgun (WGS) entry which is preliminary data.</text>
</comment>
<proteinExistence type="predicted"/>
<dbReference type="InterPro" id="IPR050678">
    <property type="entry name" value="DNA_Partitioning_ATPase"/>
</dbReference>
<dbReference type="AlphaFoldDB" id="A0A2T0ZTQ2"/>
<dbReference type="Pfam" id="PF13614">
    <property type="entry name" value="AAA_31"/>
    <property type="match status" value="1"/>
</dbReference>
<dbReference type="PANTHER" id="PTHR13696">
    <property type="entry name" value="P-LOOP CONTAINING NUCLEOSIDE TRIPHOSPHATE HYDROLASE"/>
    <property type="match status" value="1"/>
</dbReference>
<feature type="domain" description="AAA" evidence="1">
    <location>
        <begin position="9"/>
        <end position="188"/>
    </location>
</feature>
<evidence type="ECO:0000259" key="1">
    <source>
        <dbReference type="Pfam" id="PF13614"/>
    </source>
</evidence>
<dbReference type="InterPro" id="IPR027417">
    <property type="entry name" value="P-loop_NTPase"/>
</dbReference>
<accession>A0A2T0ZTQ2</accession>
<protein>
    <submittedName>
        <fullName evidence="2">Cellulose biosynthesis protein BcsQ</fullName>
    </submittedName>
</protein>
<dbReference type="RefSeq" id="WP_106350392.1">
    <property type="nucleotide sequence ID" value="NZ_PVUE01000018.1"/>
</dbReference>
<evidence type="ECO:0000313" key="3">
    <source>
        <dbReference type="Proteomes" id="UP000237752"/>
    </source>
</evidence>
<gene>
    <name evidence="2" type="ORF">CLV47_11828</name>
</gene>
<dbReference type="OrthoDB" id="128708at2"/>
<dbReference type="InterPro" id="IPR025669">
    <property type="entry name" value="AAA_dom"/>
</dbReference>
<dbReference type="EMBL" id="PVUE01000018">
    <property type="protein sequence ID" value="PRZ39664.1"/>
    <property type="molecule type" value="Genomic_DNA"/>
</dbReference>
<organism evidence="2 3">
    <name type="scientific">Antricoccus suffuscus</name>
    <dbReference type="NCBI Taxonomy" id="1629062"/>
    <lineage>
        <taxon>Bacteria</taxon>
        <taxon>Bacillati</taxon>
        <taxon>Actinomycetota</taxon>
        <taxon>Actinomycetes</taxon>
        <taxon>Geodermatophilales</taxon>
        <taxon>Antricoccaceae</taxon>
        <taxon>Antricoccus</taxon>
    </lineage>
</organism>
<dbReference type="CDD" id="cd02042">
    <property type="entry name" value="ParAB_family"/>
    <property type="match status" value="1"/>
</dbReference>